<dbReference type="AlphaFoldDB" id="A0A2S6HUA7"/>
<keyword evidence="2" id="KW-1185">Reference proteome</keyword>
<name>A0A2S6HUA7_9FIRM</name>
<dbReference type="RefSeq" id="WP_104436470.1">
    <property type="nucleotide sequence ID" value="NZ_PTJA01000004.1"/>
</dbReference>
<evidence type="ECO:0000313" key="2">
    <source>
        <dbReference type="Proteomes" id="UP000237749"/>
    </source>
</evidence>
<reference evidence="1 2" key="1">
    <citation type="submission" date="2018-02" db="EMBL/GenBank/DDBJ databases">
        <title>Genomic Encyclopedia of Archaeal and Bacterial Type Strains, Phase II (KMG-II): from individual species to whole genera.</title>
        <authorList>
            <person name="Goeker M."/>
        </authorList>
    </citation>
    <scope>NUCLEOTIDE SEQUENCE [LARGE SCALE GENOMIC DNA]</scope>
    <source>
        <strain evidence="1 2">DSM 3808</strain>
    </source>
</reference>
<accession>A0A2S6HUA7</accession>
<organism evidence="1 2">
    <name type="scientific">Lacrimispora xylanisolvens</name>
    <dbReference type="NCBI Taxonomy" id="384636"/>
    <lineage>
        <taxon>Bacteria</taxon>
        <taxon>Bacillati</taxon>
        <taxon>Bacillota</taxon>
        <taxon>Clostridia</taxon>
        <taxon>Lachnospirales</taxon>
        <taxon>Lachnospiraceae</taxon>
        <taxon>Lacrimispora</taxon>
    </lineage>
</organism>
<protein>
    <submittedName>
        <fullName evidence="1">Uncharacterized protein</fullName>
    </submittedName>
</protein>
<sequence length="276" mass="32102">MEQLYIFNKKTIFIMFLLLLLLTGCESDKSKNKINDTKPIMENISKTQDNMAPTNYYSISFVDTSNIKNLDWSDKLSFEIPQIKDMSEERLPLEDAINQNIIKALTSWIGGEIFKVDSVDLTITCHSTRYLSFVNSFTYDSNHVDVINDYVTIDMLTGQRVYLNDLVEINEDFAKYLQENLSKVKEPPQPLWQGIPDLNKYTSFELMDELIKCSYTQEELIQNGYYSIEESIGSLLFRNSFFLRDGMLVIIIYQGGESFVTLNVNDIEHYLKVNKW</sequence>
<dbReference type="EMBL" id="PTJA01000004">
    <property type="protein sequence ID" value="PPK81376.1"/>
    <property type="molecule type" value="Genomic_DNA"/>
</dbReference>
<proteinExistence type="predicted"/>
<dbReference type="Proteomes" id="UP000237749">
    <property type="component" value="Unassembled WGS sequence"/>
</dbReference>
<comment type="caution">
    <text evidence="1">The sequence shown here is derived from an EMBL/GenBank/DDBJ whole genome shotgun (WGS) entry which is preliminary data.</text>
</comment>
<gene>
    <name evidence="1" type="ORF">BXY41_104178</name>
</gene>
<evidence type="ECO:0000313" key="1">
    <source>
        <dbReference type="EMBL" id="PPK81376.1"/>
    </source>
</evidence>